<evidence type="ECO:0000313" key="3">
    <source>
        <dbReference type="Proteomes" id="UP001457282"/>
    </source>
</evidence>
<sequence length="166" mass="18394">MSSSPCSLSREEKKEMREKKTETAKQTGEKTSNTHRALPPNHRRRGLPNDASSSAAFNLICECTVPCDLLRSNQKSAEEKLKMKRKRKSAEPKQPRRFKAAGAALAVFATKTHSERCGVARRKRQPGLDEVDVGIGDAAMAWERWATAENAAQVSGDDGEQRIETL</sequence>
<feature type="compositionally biased region" description="Basic and acidic residues" evidence="1">
    <location>
        <begin position="9"/>
        <end position="23"/>
    </location>
</feature>
<protein>
    <submittedName>
        <fullName evidence="2">Uncharacterized protein</fullName>
    </submittedName>
</protein>
<feature type="region of interest" description="Disordered" evidence="1">
    <location>
        <begin position="77"/>
        <end position="97"/>
    </location>
</feature>
<dbReference type="AlphaFoldDB" id="A0AAW1YRM7"/>
<accession>A0AAW1YRM7</accession>
<dbReference type="Proteomes" id="UP001457282">
    <property type="component" value="Unassembled WGS sequence"/>
</dbReference>
<gene>
    <name evidence="2" type="ORF">M0R45_006680</name>
</gene>
<proteinExistence type="predicted"/>
<keyword evidence="3" id="KW-1185">Reference proteome</keyword>
<name>A0AAW1YRM7_RUBAR</name>
<evidence type="ECO:0000256" key="1">
    <source>
        <dbReference type="SAM" id="MobiDB-lite"/>
    </source>
</evidence>
<comment type="caution">
    <text evidence="2">The sequence shown here is derived from an EMBL/GenBank/DDBJ whole genome shotgun (WGS) entry which is preliminary data.</text>
</comment>
<evidence type="ECO:0000313" key="2">
    <source>
        <dbReference type="EMBL" id="KAK9951223.1"/>
    </source>
</evidence>
<feature type="region of interest" description="Disordered" evidence="1">
    <location>
        <begin position="1"/>
        <end position="51"/>
    </location>
</feature>
<organism evidence="2 3">
    <name type="scientific">Rubus argutus</name>
    <name type="common">Southern blackberry</name>
    <dbReference type="NCBI Taxonomy" id="59490"/>
    <lineage>
        <taxon>Eukaryota</taxon>
        <taxon>Viridiplantae</taxon>
        <taxon>Streptophyta</taxon>
        <taxon>Embryophyta</taxon>
        <taxon>Tracheophyta</taxon>
        <taxon>Spermatophyta</taxon>
        <taxon>Magnoliopsida</taxon>
        <taxon>eudicotyledons</taxon>
        <taxon>Gunneridae</taxon>
        <taxon>Pentapetalae</taxon>
        <taxon>rosids</taxon>
        <taxon>fabids</taxon>
        <taxon>Rosales</taxon>
        <taxon>Rosaceae</taxon>
        <taxon>Rosoideae</taxon>
        <taxon>Rosoideae incertae sedis</taxon>
        <taxon>Rubus</taxon>
    </lineage>
</organism>
<dbReference type="EMBL" id="JBEDUW010000001">
    <property type="protein sequence ID" value="KAK9951223.1"/>
    <property type="molecule type" value="Genomic_DNA"/>
</dbReference>
<reference evidence="2 3" key="1">
    <citation type="journal article" date="2023" name="G3 (Bethesda)">
        <title>A chromosome-length genome assembly and annotation of blackberry (Rubus argutus, cv. 'Hillquist').</title>
        <authorList>
            <person name="Bruna T."/>
            <person name="Aryal R."/>
            <person name="Dudchenko O."/>
            <person name="Sargent D.J."/>
            <person name="Mead D."/>
            <person name="Buti M."/>
            <person name="Cavallini A."/>
            <person name="Hytonen T."/>
            <person name="Andres J."/>
            <person name="Pham M."/>
            <person name="Weisz D."/>
            <person name="Mascagni F."/>
            <person name="Usai G."/>
            <person name="Natali L."/>
            <person name="Bassil N."/>
            <person name="Fernandez G.E."/>
            <person name="Lomsadze A."/>
            <person name="Armour M."/>
            <person name="Olukolu B."/>
            <person name="Poorten T."/>
            <person name="Britton C."/>
            <person name="Davik J."/>
            <person name="Ashrafi H."/>
            <person name="Aiden E.L."/>
            <person name="Borodovsky M."/>
            <person name="Worthington M."/>
        </authorList>
    </citation>
    <scope>NUCLEOTIDE SEQUENCE [LARGE SCALE GENOMIC DNA]</scope>
    <source>
        <strain evidence="2">PI 553951</strain>
    </source>
</reference>